<dbReference type="Proteomes" id="UP000694546">
    <property type="component" value="Chromosome 3"/>
</dbReference>
<dbReference type="NCBIfam" id="TIGR00231">
    <property type="entry name" value="small_GTP"/>
    <property type="match status" value="1"/>
</dbReference>
<dbReference type="GO" id="GO:0005886">
    <property type="term" value="C:plasma membrane"/>
    <property type="evidence" value="ECO:0007669"/>
    <property type="project" value="UniProtKB-SubCell"/>
</dbReference>
<keyword evidence="10" id="KW-0472">Membrane</keyword>
<gene>
    <name evidence="14" type="primary">RHOH</name>
</gene>
<keyword evidence="12" id="KW-0636">Prenylation</keyword>
<evidence type="ECO:0000256" key="13">
    <source>
        <dbReference type="ARBA" id="ARBA00069398"/>
    </source>
</evidence>
<keyword evidence="4" id="KW-1003">Cell membrane</keyword>
<dbReference type="OMA" id="HKWIAEV"/>
<keyword evidence="6" id="KW-0963">Cytoplasm</keyword>
<evidence type="ECO:0000256" key="6">
    <source>
        <dbReference type="ARBA" id="ARBA00022490"/>
    </source>
</evidence>
<evidence type="ECO:0000256" key="7">
    <source>
        <dbReference type="ARBA" id="ARBA00022553"/>
    </source>
</evidence>
<dbReference type="PROSITE" id="PS51420">
    <property type="entry name" value="RHO"/>
    <property type="match status" value="1"/>
</dbReference>
<evidence type="ECO:0000256" key="2">
    <source>
        <dbReference type="ARBA" id="ARBA00004496"/>
    </source>
</evidence>
<evidence type="ECO:0000256" key="12">
    <source>
        <dbReference type="ARBA" id="ARBA00023289"/>
    </source>
</evidence>
<dbReference type="SMART" id="SM00173">
    <property type="entry name" value="RAS"/>
    <property type="match status" value="1"/>
</dbReference>
<dbReference type="SMART" id="SM00175">
    <property type="entry name" value="RAB"/>
    <property type="match status" value="1"/>
</dbReference>
<evidence type="ECO:0000256" key="3">
    <source>
        <dbReference type="ARBA" id="ARBA00010142"/>
    </source>
</evidence>
<dbReference type="SMART" id="SM00174">
    <property type="entry name" value="RHO"/>
    <property type="match status" value="1"/>
</dbReference>
<keyword evidence="11" id="KW-0449">Lipoprotein</keyword>
<dbReference type="GeneTree" id="ENSGT00940000160078"/>
<keyword evidence="7" id="KW-0597">Phosphoprotein</keyword>
<evidence type="ECO:0000256" key="1">
    <source>
        <dbReference type="ARBA" id="ARBA00004342"/>
    </source>
</evidence>
<comment type="subcellular location">
    <subcellularLocation>
        <location evidence="1">Cell membrane</location>
        <topology evidence="1">Lipid-anchor</topology>
        <orientation evidence="1">Cytoplasmic side</orientation>
    </subcellularLocation>
    <subcellularLocation>
        <location evidence="2">Cytoplasm</location>
    </subcellularLocation>
</comment>
<evidence type="ECO:0000313" key="14">
    <source>
        <dbReference type="Ensembl" id="ENSGMOP00000048673.1"/>
    </source>
</evidence>
<evidence type="ECO:0000256" key="11">
    <source>
        <dbReference type="ARBA" id="ARBA00023288"/>
    </source>
</evidence>
<dbReference type="Pfam" id="PF00071">
    <property type="entry name" value="Ras"/>
    <property type="match status" value="1"/>
</dbReference>
<dbReference type="InterPro" id="IPR003578">
    <property type="entry name" value="Small_GTPase_Rho"/>
</dbReference>
<dbReference type="PROSITE" id="PS51421">
    <property type="entry name" value="RAS"/>
    <property type="match status" value="1"/>
</dbReference>
<dbReference type="PANTHER" id="PTHR24072">
    <property type="entry name" value="RHO FAMILY GTPASE"/>
    <property type="match status" value="1"/>
</dbReference>
<evidence type="ECO:0000256" key="8">
    <source>
        <dbReference type="ARBA" id="ARBA00022741"/>
    </source>
</evidence>
<dbReference type="Ensembl" id="ENSGMOT00000054133.1">
    <property type="protein sequence ID" value="ENSGMOP00000048673.1"/>
    <property type="gene ID" value="ENSGMOG00000025190.1"/>
</dbReference>
<protein>
    <recommendedName>
        <fullName evidence="13">Rho-related GTP-binding protein RhoH</fullName>
    </recommendedName>
</protein>
<keyword evidence="15" id="KW-1185">Reference proteome</keyword>
<keyword evidence="9" id="KW-0342">GTP-binding</keyword>
<dbReference type="GO" id="GO:0003924">
    <property type="term" value="F:GTPase activity"/>
    <property type="evidence" value="ECO:0007669"/>
    <property type="project" value="InterPro"/>
</dbReference>
<dbReference type="PRINTS" id="PR00449">
    <property type="entry name" value="RASTRNSFRMNG"/>
</dbReference>
<name>A0A8C5BL39_GADMO</name>
<evidence type="ECO:0000256" key="5">
    <source>
        <dbReference type="ARBA" id="ARBA00022481"/>
    </source>
</evidence>
<evidence type="ECO:0000256" key="10">
    <source>
        <dbReference type="ARBA" id="ARBA00023136"/>
    </source>
</evidence>
<organism evidence="14 15">
    <name type="scientific">Gadus morhua</name>
    <name type="common">Atlantic cod</name>
    <dbReference type="NCBI Taxonomy" id="8049"/>
    <lineage>
        <taxon>Eukaryota</taxon>
        <taxon>Metazoa</taxon>
        <taxon>Chordata</taxon>
        <taxon>Craniata</taxon>
        <taxon>Vertebrata</taxon>
        <taxon>Euteleostomi</taxon>
        <taxon>Actinopterygii</taxon>
        <taxon>Neopterygii</taxon>
        <taxon>Teleostei</taxon>
        <taxon>Neoteleostei</taxon>
        <taxon>Acanthomorphata</taxon>
        <taxon>Zeiogadaria</taxon>
        <taxon>Gadariae</taxon>
        <taxon>Gadiformes</taxon>
        <taxon>Gadoidei</taxon>
        <taxon>Gadidae</taxon>
        <taxon>Gadus</taxon>
    </lineage>
</organism>
<dbReference type="CDD" id="cd00157">
    <property type="entry name" value="Rho"/>
    <property type="match status" value="1"/>
</dbReference>
<dbReference type="SUPFAM" id="SSF52540">
    <property type="entry name" value="P-loop containing nucleoside triphosphate hydrolases"/>
    <property type="match status" value="1"/>
</dbReference>
<evidence type="ECO:0000313" key="15">
    <source>
        <dbReference type="Proteomes" id="UP000694546"/>
    </source>
</evidence>
<keyword evidence="5" id="KW-0488">Methylation</keyword>
<dbReference type="GO" id="GO:0007264">
    <property type="term" value="P:small GTPase-mediated signal transduction"/>
    <property type="evidence" value="ECO:0007669"/>
    <property type="project" value="InterPro"/>
</dbReference>
<dbReference type="FunFam" id="3.40.50.300:FF:000756">
    <property type="entry name" value="Rho-related GTP-binding protein RhoH"/>
    <property type="match status" value="1"/>
</dbReference>
<evidence type="ECO:0000256" key="4">
    <source>
        <dbReference type="ARBA" id="ARBA00022475"/>
    </source>
</evidence>
<dbReference type="Gene3D" id="3.40.50.300">
    <property type="entry name" value="P-loop containing nucleotide triphosphate hydrolases"/>
    <property type="match status" value="1"/>
</dbReference>
<reference evidence="14" key="1">
    <citation type="submission" date="2025-08" db="UniProtKB">
        <authorList>
            <consortium name="Ensembl"/>
        </authorList>
    </citation>
    <scope>IDENTIFICATION</scope>
</reference>
<sequence>MDFPCGSAGLAVKCVLVGDTAVGKTALLLRFTSEEFPEAYKPTVYENMGVDVYMDGVPISLGLWDTAGDDTYQNIRPMSYQQADVVLLCFSVANPSSLADVRHKWMAEVRRHLPSVPVVVVGLQTDQREASQLRGGAPCIGVAEGRRVAQELQAKGYLECSALADRGVQKVFECAVRIAVKQTRRQARRQRFHVDPCKVL</sequence>
<dbReference type="GO" id="GO:0005737">
    <property type="term" value="C:cytoplasm"/>
    <property type="evidence" value="ECO:0007669"/>
    <property type="project" value="UniProtKB-SubCell"/>
</dbReference>
<accession>A0A8C5BL39</accession>
<dbReference type="InterPro" id="IPR005225">
    <property type="entry name" value="Small_GTP-bd"/>
</dbReference>
<dbReference type="InterPro" id="IPR027417">
    <property type="entry name" value="P-loop_NTPase"/>
</dbReference>
<reference evidence="14" key="2">
    <citation type="submission" date="2025-09" db="UniProtKB">
        <authorList>
            <consortium name="Ensembl"/>
        </authorList>
    </citation>
    <scope>IDENTIFICATION</scope>
</reference>
<keyword evidence="8" id="KW-0547">Nucleotide-binding</keyword>
<dbReference type="InterPro" id="IPR001806">
    <property type="entry name" value="Small_GTPase"/>
</dbReference>
<evidence type="ECO:0000256" key="9">
    <source>
        <dbReference type="ARBA" id="ARBA00023134"/>
    </source>
</evidence>
<dbReference type="PROSITE" id="PS51419">
    <property type="entry name" value="RAB"/>
    <property type="match status" value="1"/>
</dbReference>
<dbReference type="AlphaFoldDB" id="A0A8C5BL39"/>
<proteinExistence type="inferred from homology"/>
<comment type="similarity">
    <text evidence="3">Belongs to the small GTPase superfamily. Rho family.</text>
</comment>
<dbReference type="GO" id="GO:0005525">
    <property type="term" value="F:GTP binding"/>
    <property type="evidence" value="ECO:0007669"/>
    <property type="project" value="UniProtKB-KW"/>
</dbReference>